<evidence type="ECO:0000256" key="6">
    <source>
        <dbReference type="ARBA" id="ARBA00022670"/>
    </source>
</evidence>
<feature type="active site" evidence="13">
    <location>
        <position position="124"/>
    </location>
</feature>
<dbReference type="GO" id="GO:0071555">
    <property type="term" value="P:cell wall organization"/>
    <property type="evidence" value="ECO:0007669"/>
    <property type="project" value="UniProtKB-KW"/>
</dbReference>
<comment type="similarity">
    <text evidence="3 15">Belongs to the peptidase S11 family.</text>
</comment>
<keyword evidence="5 17" id="KW-0121">Carboxypeptidase</keyword>
<dbReference type="InterPro" id="IPR012338">
    <property type="entry name" value="Beta-lactam/transpept-like"/>
</dbReference>
<evidence type="ECO:0000256" key="12">
    <source>
        <dbReference type="ARBA" id="ARBA00034000"/>
    </source>
</evidence>
<evidence type="ECO:0000256" key="1">
    <source>
        <dbReference type="ARBA" id="ARBA00003217"/>
    </source>
</evidence>
<dbReference type="InterPro" id="IPR012907">
    <property type="entry name" value="Peptidase_S11_C"/>
</dbReference>
<keyword evidence="10" id="KW-0573">Peptidoglycan synthesis</keyword>
<dbReference type="EMBL" id="FQVL01000004">
    <property type="protein sequence ID" value="SHE86797.1"/>
    <property type="molecule type" value="Genomic_DNA"/>
</dbReference>
<feature type="active site" description="Acyl-ester intermediate" evidence="13">
    <location>
        <position position="64"/>
    </location>
</feature>
<dbReference type="Pfam" id="PF00768">
    <property type="entry name" value="Peptidase_S11"/>
    <property type="match status" value="1"/>
</dbReference>
<keyword evidence="9" id="KW-0133">Cell shape</keyword>
<comment type="catalytic activity">
    <reaction evidence="12">
        <text>Preferential cleavage: (Ac)2-L-Lys-D-Ala-|-D-Ala. Also transpeptidation of peptidyl-alanyl moieties that are N-acyl substituents of D-alanine.</text>
        <dbReference type="EC" id="3.4.16.4"/>
    </reaction>
</comment>
<keyword evidence="8" id="KW-0378">Hydrolase</keyword>
<dbReference type="SUPFAM" id="SSF69189">
    <property type="entry name" value="Penicillin-binding protein associated domain"/>
    <property type="match status" value="1"/>
</dbReference>
<comment type="pathway">
    <text evidence="2">Cell wall biogenesis; peptidoglycan biosynthesis.</text>
</comment>
<feature type="binding site" evidence="14">
    <location>
        <position position="246"/>
    </location>
    <ligand>
        <name>substrate</name>
    </ligand>
</feature>
<dbReference type="InterPro" id="IPR001967">
    <property type="entry name" value="Peptidase_S11_N"/>
</dbReference>
<keyword evidence="7" id="KW-0732">Signal</keyword>
<evidence type="ECO:0000256" key="11">
    <source>
        <dbReference type="ARBA" id="ARBA00023316"/>
    </source>
</evidence>
<evidence type="ECO:0000259" key="16">
    <source>
        <dbReference type="SMART" id="SM00936"/>
    </source>
</evidence>
<evidence type="ECO:0000256" key="13">
    <source>
        <dbReference type="PIRSR" id="PIRSR618044-1"/>
    </source>
</evidence>
<dbReference type="InterPro" id="IPR018044">
    <property type="entry name" value="Peptidase_S11"/>
</dbReference>
<dbReference type="SUPFAM" id="SSF56601">
    <property type="entry name" value="beta-lactamase/transpeptidase-like"/>
    <property type="match status" value="1"/>
</dbReference>
<dbReference type="STRING" id="112248.SAMN05444392_10454"/>
<dbReference type="GO" id="GO:0006508">
    <property type="term" value="P:proteolysis"/>
    <property type="evidence" value="ECO:0007669"/>
    <property type="project" value="UniProtKB-KW"/>
</dbReference>
<evidence type="ECO:0000256" key="8">
    <source>
        <dbReference type="ARBA" id="ARBA00022801"/>
    </source>
</evidence>
<evidence type="ECO:0000256" key="14">
    <source>
        <dbReference type="PIRSR" id="PIRSR618044-2"/>
    </source>
</evidence>
<dbReference type="EC" id="3.4.16.4" evidence="4"/>
<dbReference type="GO" id="GO:0009002">
    <property type="term" value="F:serine-type D-Ala-D-Ala carboxypeptidase activity"/>
    <property type="evidence" value="ECO:0007669"/>
    <property type="project" value="UniProtKB-EC"/>
</dbReference>
<dbReference type="GO" id="GO:0009252">
    <property type="term" value="P:peptidoglycan biosynthetic process"/>
    <property type="evidence" value="ECO:0007669"/>
    <property type="project" value="UniProtKB-UniPathway"/>
</dbReference>
<evidence type="ECO:0000256" key="3">
    <source>
        <dbReference type="ARBA" id="ARBA00007164"/>
    </source>
</evidence>
<feature type="domain" description="Peptidase S11 D-Ala-D-Ala carboxypeptidase A C-terminal" evidence="16">
    <location>
        <begin position="296"/>
        <end position="392"/>
    </location>
</feature>
<dbReference type="Gene3D" id="2.60.410.10">
    <property type="entry name" value="D-Ala-D-Ala carboxypeptidase, C-terminal domain"/>
    <property type="match status" value="1"/>
</dbReference>
<evidence type="ECO:0000256" key="9">
    <source>
        <dbReference type="ARBA" id="ARBA00022960"/>
    </source>
</evidence>
<evidence type="ECO:0000256" key="7">
    <source>
        <dbReference type="ARBA" id="ARBA00022729"/>
    </source>
</evidence>
<organism evidence="17 18">
    <name type="scientific">Seinonella peptonophila</name>
    <dbReference type="NCBI Taxonomy" id="112248"/>
    <lineage>
        <taxon>Bacteria</taxon>
        <taxon>Bacillati</taxon>
        <taxon>Bacillota</taxon>
        <taxon>Bacilli</taxon>
        <taxon>Bacillales</taxon>
        <taxon>Thermoactinomycetaceae</taxon>
        <taxon>Seinonella</taxon>
    </lineage>
</organism>
<dbReference type="Gene3D" id="3.40.710.10">
    <property type="entry name" value="DD-peptidase/beta-lactamase superfamily"/>
    <property type="match status" value="1"/>
</dbReference>
<dbReference type="InterPro" id="IPR037167">
    <property type="entry name" value="Peptidase_S11_C_sf"/>
</dbReference>
<gene>
    <name evidence="17" type="ORF">SAMN05444392_10454</name>
</gene>
<dbReference type="AlphaFoldDB" id="A0A1M4X098"/>
<reference evidence="17 18" key="1">
    <citation type="submission" date="2016-11" db="EMBL/GenBank/DDBJ databases">
        <authorList>
            <person name="Jaros S."/>
            <person name="Januszkiewicz K."/>
            <person name="Wedrychowicz H."/>
        </authorList>
    </citation>
    <scope>NUCLEOTIDE SEQUENCE [LARGE SCALE GENOMIC DNA]</scope>
    <source>
        <strain evidence="17 18">DSM 44666</strain>
    </source>
</reference>
<evidence type="ECO:0000256" key="2">
    <source>
        <dbReference type="ARBA" id="ARBA00004752"/>
    </source>
</evidence>
<feature type="active site" description="Proton acceptor" evidence="13">
    <location>
        <position position="67"/>
    </location>
</feature>
<dbReference type="PANTHER" id="PTHR21581:SF11">
    <property type="entry name" value="D-ALANYL-D-ALANINE CARBOXYPEPTIDASE DACA"/>
    <property type="match status" value="1"/>
</dbReference>
<dbReference type="Pfam" id="PF07943">
    <property type="entry name" value="PBP5_C"/>
    <property type="match status" value="1"/>
</dbReference>
<dbReference type="PRINTS" id="PR00725">
    <property type="entry name" value="DADACBPTASE1"/>
</dbReference>
<keyword evidence="11" id="KW-0961">Cell wall biogenesis/degradation</keyword>
<evidence type="ECO:0000313" key="17">
    <source>
        <dbReference type="EMBL" id="SHE86797.1"/>
    </source>
</evidence>
<keyword evidence="18" id="KW-1185">Reference proteome</keyword>
<evidence type="ECO:0000313" key="18">
    <source>
        <dbReference type="Proteomes" id="UP000184476"/>
    </source>
</evidence>
<evidence type="ECO:0000256" key="5">
    <source>
        <dbReference type="ARBA" id="ARBA00022645"/>
    </source>
</evidence>
<dbReference type="UniPathway" id="UPA00219"/>
<dbReference type="PANTHER" id="PTHR21581">
    <property type="entry name" value="D-ALANYL-D-ALANINE CARBOXYPEPTIDASE"/>
    <property type="match status" value="1"/>
</dbReference>
<proteinExistence type="inferred from homology"/>
<evidence type="ECO:0000256" key="10">
    <source>
        <dbReference type="ARBA" id="ARBA00022984"/>
    </source>
</evidence>
<protein>
    <recommendedName>
        <fullName evidence="4">serine-type D-Ala-D-Ala carboxypeptidase</fullName>
        <ecNumber evidence="4">3.4.16.4</ecNumber>
    </recommendedName>
</protein>
<dbReference type="OrthoDB" id="9791132at2"/>
<dbReference type="SMART" id="SM00936">
    <property type="entry name" value="PBP5_C"/>
    <property type="match status" value="1"/>
</dbReference>
<sequence>MHSFYRYLLQSFLLITVLLLSTSTSWADNLLPPQIEAKAYILMDEKSGAILDQKNIDQARPPASMTKMMSALVILDQIKAGKLNWTDIVTVSDRAAKIEEAQIKVAPNDKLTVRELYTAMLVYSANDATVALAEYVGGGKEENFVSMMNAKAKELGMTQTHFRVSTGLDMKDYPQPPQVPGEHVMSARDTAILARELMTRYPEVLSTTKIGHYTFFKGTNRALTKPNWNLMLKGFPFYFPGVDGMKTGHTNAAGYCFTGTALRNQIRYITVVMGAPIEAKRFTETKKLLKYGFEGFEQKKLVPQGNGIPKYGHLPLPNGVDRTVPIVSKSAIELPIQKGKEDQYTFRVTYKKGLQAPLLKGTVVGQVELLFQGKPVEGLKPYDLITYQPVEEGSWIRLFSRQVVDQVKSWF</sequence>
<dbReference type="Proteomes" id="UP000184476">
    <property type="component" value="Unassembled WGS sequence"/>
</dbReference>
<dbReference type="RefSeq" id="WP_084731322.1">
    <property type="nucleotide sequence ID" value="NZ_FQVL01000004.1"/>
</dbReference>
<comment type="function">
    <text evidence="1">Removes C-terminal D-alanyl residues from sugar-peptide cell wall precursors.</text>
</comment>
<evidence type="ECO:0000256" key="4">
    <source>
        <dbReference type="ARBA" id="ARBA00012448"/>
    </source>
</evidence>
<dbReference type="InterPro" id="IPR015956">
    <property type="entry name" value="Peniciliin-bd_prot_C_sf"/>
</dbReference>
<dbReference type="GO" id="GO:0008360">
    <property type="term" value="P:regulation of cell shape"/>
    <property type="evidence" value="ECO:0007669"/>
    <property type="project" value="UniProtKB-KW"/>
</dbReference>
<name>A0A1M4X098_9BACL</name>
<evidence type="ECO:0000256" key="15">
    <source>
        <dbReference type="RuleBase" id="RU004016"/>
    </source>
</evidence>
<accession>A0A1M4X098</accession>
<keyword evidence="6" id="KW-0645">Protease</keyword>